<sequence length="134" mass="15259">MKNGVSSEREHQETIKIFANKVQLQKLCKILKQIAHKLQKGSNRRCLITRNAGFEHFPFFFSYLLLRRLAAVINLQQTPQSKSSRKQNFCKSAHSRRGASAYICVHAQLGAPKQDRVSCSLSLSAFPKTFKACY</sequence>
<reference evidence="1 2" key="1">
    <citation type="submission" date="2021-06" db="EMBL/GenBank/DDBJ databases">
        <title>Caerostris darwini draft genome.</title>
        <authorList>
            <person name="Kono N."/>
            <person name="Arakawa K."/>
        </authorList>
    </citation>
    <scope>NUCLEOTIDE SEQUENCE [LARGE SCALE GENOMIC DNA]</scope>
</reference>
<dbReference type="AlphaFoldDB" id="A0AAV4W383"/>
<proteinExistence type="predicted"/>
<protein>
    <submittedName>
        <fullName evidence="1">Uncharacterized protein</fullName>
    </submittedName>
</protein>
<evidence type="ECO:0000313" key="2">
    <source>
        <dbReference type="Proteomes" id="UP001054837"/>
    </source>
</evidence>
<dbReference type="Proteomes" id="UP001054837">
    <property type="component" value="Unassembled WGS sequence"/>
</dbReference>
<comment type="caution">
    <text evidence="1">The sequence shown here is derived from an EMBL/GenBank/DDBJ whole genome shotgun (WGS) entry which is preliminary data.</text>
</comment>
<name>A0AAV4W383_9ARAC</name>
<evidence type="ECO:0000313" key="1">
    <source>
        <dbReference type="EMBL" id="GIY77112.1"/>
    </source>
</evidence>
<gene>
    <name evidence="1" type="ORF">CDAR_299941</name>
</gene>
<accession>A0AAV4W383</accession>
<dbReference type="EMBL" id="BPLQ01014081">
    <property type="protein sequence ID" value="GIY77112.1"/>
    <property type="molecule type" value="Genomic_DNA"/>
</dbReference>
<keyword evidence="2" id="KW-1185">Reference proteome</keyword>
<organism evidence="1 2">
    <name type="scientific">Caerostris darwini</name>
    <dbReference type="NCBI Taxonomy" id="1538125"/>
    <lineage>
        <taxon>Eukaryota</taxon>
        <taxon>Metazoa</taxon>
        <taxon>Ecdysozoa</taxon>
        <taxon>Arthropoda</taxon>
        <taxon>Chelicerata</taxon>
        <taxon>Arachnida</taxon>
        <taxon>Araneae</taxon>
        <taxon>Araneomorphae</taxon>
        <taxon>Entelegynae</taxon>
        <taxon>Araneoidea</taxon>
        <taxon>Araneidae</taxon>
        <taxon>Caerostris</taxon>
    </lineage>
</organism>